<dbReference type="Proteomes" id="UP000186015">
    <property type="component" value="Unassembled WGS sequence"/>
</dbReference>
<proteinExistence type="predicted"/>
<dbReference type="AlphaFoldDB" id="A0A1H7PA35"/>
<reference evidence="1 2" key="1">
    <citation type="submission" date="2016-10" db="EMBL/GenBank/DDBJ databases">
        <authorList>
            <person name="de Groot N.N."/>
        </authorList>
    </citation>
    <scope>NUCLEOTIDE SEQUENCE [LARGE SCALE GENOMIC DNA]</scope>
    <source>
        <strain evidence="1 2">KH2T6</strain>
    </source>
</reference>
<gene>
    <name evidence="1" type="ORF">SAMN05216469_1203</name>
</gene>
<dbReference type="Pfam" id="PF12668">
    <property type="entry name" value="DUF3791"/>
    <property type="match status" value="1"/>
</dbReference>
<evidence type="ECO:0000313" key="2">
    <source>
        <dbReference type="Proteomes" id="UP000186015"/>
    </source>
</evidence>
<dbReference type="EMBL" id="FOAT01000020">
    <property type="protein sequence ID" value="SEL32115.1"/>
    <property type="molecule type" value="Genomic_DNA"/>
</dbReference>
<dbReference type="RefSeq" id="WP_242940262.1">
    <property type="nucleotide sequence ID" value="NZ_FOAT01000020.1"/>
</dbReference>
<sequence>MNIISFITFCIEQYAKHTGKTGDVVYQLFKREKLIELLENDYDDLHGMGTEYLMQFIDEYLDNEFSKQYDNNLISDHSNIRSIIVPNIVNMVSKKYHITEIEAMDKFYTSATGGSFADDETGLYGQSALFVFGLFCEEQEGI</sequence>
<accession>A0A1H7PA35</accession>
<protein>
    <submittedName>
        <fullName evidence="1">Uncharacterized protein</fullName>
    </submittedName>
</protein>
<name>A0A1H7PA35_RUMAL</name>
<evidence type="ECO:0000313" key="1">
    <source>
        <dbReference type="EMBL" id="SEL32115.1"/>
    </source>
</evidence>
<organism evidence="1 2">
    <name type="scientific">Ruminococcus albus</name>
    <dbReference type="NCBI Taxonomy" id="1264"/>
    <lineage>
        <taxon>Bacteria</taxon>
        <taxon>Bacillati</taxon>
        <taxon>Bacillota</taxon>
        <taxon>Clostridia</taxon>
        <taxon>Eubacteriales</taxon>
        <taxon>Oscillospiraceae</taxon>
        <taxon>Ruminococcus</taxon>
    </lineage>
</organism>
<dbReference type="InterPro" id="IPR024269">
    <property type="entry name" value="DUF3791"/>
</dbReference>